<sequence>MDEHIYNRHDFEAKALPIKYVTVYGECAEVKRLADFNAVEGQNSIFIKNISSMIKPQSIKVEGMSDGVITNVNYVEQTSDINTTDNQKIKLLVTEKETKDNEYNAIHGELEVLKKSQELLDGMASQIGNTSSSPKKKLRSVPMTQALKDSNIRKDESNVENDTPTDQLSRSVDLVLLVSNDDVIKKMRDFLEYYNAEANRYKREIAKKEKEMCRLFDELKDLDKEIDQIRSENEYDCINRLIRIDISVQKSMNLRFFLIYQVHCASWKPFYNIRATTSTIDSTLSNSITVDYYGVIEQRTDEDWINANIILSTANPSIGGSVPALHGITANLVKYICREKNGSFHRTKKYISDITNSDEDLGFGSFDYNELTDAAGLQRQSMMNQAFGDDANCYIQGPDQVPCEHYAIEKPVSIYNNVEKNKVKITSIEMSPYYQHECHPSKSTSAFLTASILNDSKLTLLKGHAAIYFNNSFIGNTFIGDVMPGEAFYCTLGTDPSIKIEHKLPKKKMDTIGILTKSSLYTHEQSVVIRNAKPSQPINITIRENIPKSTEEKLKISLLSPDLKHLKDEAKVTNDSVMEWNCTIQPGEHRELVIKWTAEYPLHEAIQYNFSSNSSPSSSIIWCSLKSS</sequence>
<proteinExistence type="predicted"/>
<dbReference type="Proteomes" id="UP000095286">
    <property type="component" value="Unplaced"/>
</dbReference>
<dbReference type="WBParaSite" id="RSKR_0000817600.1">
    <property type="protein sequence ID" value="RSKR_0000817600.1"/>
    <property type="gene ID" value="RSKR_0000817600"/>
</dbReference>
<evidence type="ECO:0000313" key="1">
    <source>
        <dbReference type="Proteomes" id="UP000095286"/>
    </source>
</evidence>
<accession>A0AC35U6V5</accession>
<reference evidence="2" key="1">
    <citation type="submission" date="2016-11" db="UniProtKB">
        <authorList>
            <consortium name="WormBaseParasite"/>
        </authorList>
    </citation>
    <scope>IDENTIFICATION</scope>
    <source>
        <strain evidence="2">KR3021</strain>
    </source>
</reference>
<name>A0AC35U6V5_9BILA</name>
<organism evidence="1 2">
    <name type="scientific">Rhabditophanes sp. KR3021</name>
    <dbReference type="NCBI Taxonomy" id="114890"/>
    <lineage>
        <taxon>Eukaryota</taxon>
        <taxon>Metazoa</taxon>
        <taxon>Ecdysozoa</taxon>
        <taxon>Nematoda</taxon>
        <taxon>Chromadorea</taxon>
        <taxon>Rhabditida</taxon>
        <taxon>Tylenchina</taxon>
        <taxon>Panagrolaimomorpha</taxon>
        <taxon>Strongyloidoidea</taxon>
        <taxon>Alloionematidae</taxon>
        <taxon>Rhabditophanes</taxon>
    </lineage>
</organism>
<protein>
    <submittedName>
        <fullName evidence="2">DUF4139 domain-containing protein</fullName>
    </submittedName>
</protein>
<evidence type="ECO:0000313" key="2">
    <source>
        <dbReference type="WBParaSite" id="RSKR_0000817600.1"/>
    </source>
</evidence>